<proteinExistence type="predicted"/>
<reference evidence="2" key="1">
    <citation type="submission" date="2019-06" db="EMBL/GenBank/DDBJ databases">
        <authorList>
            <person name="Zheng W."/>
        </authorList>
    </citation>
    <scope>NUCLEOTIDE SEQUENCE</scope>
    <source>
        <strain evidence="2">QDHG01</strain>
    </source>
</reference>
<accession>A0A8J8T2Q5</accession>
<evidence type="ECO:0000256" key="1">
    <source>
        <dbReference type="SAM" id="MobiDB-lite"/>
    </source>
</evidence>
<name>A0A8J8T2Q5_HALGN</name>
<sequence length="346" mass="39044">MNKNCSVLLSSQQNSISEKKEERKVGGTSFFTLKPQTRLSKNESEENNPDQTQKPSAAKRFLQSMNRKLYEQGQKKIQEYNFDFETEKPIVSRVGADFQSSLTETTPIDHQNDLQTPSTNLNYIWLSPGQINISTLQGQRAEKRELPLARDNDRASFNQSISTITDFSIIQDELLHSFNKSETNSQSNQEIPDSRTLIVGSLGKRKLAQTQHAIGGTATDTFRGQKNIPNQTIHEPNFRLQCLTISPLPTLLSKFKMCSPAAGFNLSQGRYLIEMGSNSKEQANKRVKREEEPQVVAYSSKQSCTPNWLNQSPVKKLLFNGSAREIIEEPASAVKIIDFQRAEIIE</sequence>
<evidence type="ECO:0000313" key="3">
    <source>
        <dbReference type="Proteomes" id="UP000785679"/>
    </source>
</evidence>
<feature type="compositionally biased region" description="Polar residues" evidence="1">
    <location>
        <begin position="29"/>
        <end position="39"/>
    </location>
</feature>
<gene>
    <name evidence="2" type="ORF">FGO68_gene4726</name>
</gene>
<protein>
    <submittedName>
        <fullName evidence="2">Uncharacterized protein</fullName>
    </submittedName>
</protein>
<dbReference type="AlphaFoldDB" id="A0A8J8T2Q5"/>
<feature type="compositionally biased region" description="Polar residues" evidence="1">
    <location>
        <begin position="1"/>
        <end position="16"/>
    </location>
</feature>
<organism evidence="2 3">
    <name type="scientific">Halteria grandinella</name>
    <dbReference type="NCBI Taxonomy" id="5974"/>
    <lineage>
        <taxon>Eukaryota</taxon>
        <taxon>Sar</taxon>
        <taxon>Alveolata</taxon>
        <taxon>Ciliophora</taxon>
        <taxon>Intramacronucleata</taxon>
        <taxon>Spirotrichea</taxon>
        <taxon>Stichotrichia</taxon>
        <taxon>Sporadotrichida</taxon>
        <taxon>Halteriidae</taxon>
        <taxon>Halteria</taxon>
    </lineage>
</organism>
<evidence type="ECO:0000313" key="2">
    <source>
        <dbReference type="EMBL" id="TNV79356.1"/>
    </source>
</evidence>
<feature type="region of interest" description="Disordered" evidence="1">
    <location>
        <begin position="1"/>
        <end position="57"/>
    </location>
</feature>
<comment type="caution">
    <text evidence="2">The sequence shown here is derived from an EMBL/GenBank/DDBJ whole genome shotgun (WGS) entry which is preliminary data.</text>
</comment>
<dbReference type="Proteomes" id="UP000785679">
    <property type="component" value="Unassembled WGS sequence"/>
</dbReference>
<dbReference type="EMBL" id="RRYP01009025">
    <property type="protein sequence ID" value="TNV79356.1"/>
    <property type="molecule type" value="Genomic_DNA"/>
</dbReference>
<keyword evidence="3" id="KW-1185">Reference proteome</keyword>